<keyword evidence="4" id="KW-1185">Reference proteome</keyword>
<dbReference type="InterPro" id="IPR001680">
    <property type="entry name" value="WD40_rpt"/>
</dbReference>
<dbReference type="PANTHER" id="PTHR19847">
    <property type="entry name" value="DDB1- AND CUL4-ASSOCIATED FACTOR 11"/>
    <property type="match status" value="1"/>
</dbReference>
<dbReference type="SUPFAM" id="SSF50978">
    <property type="entry name" value="WD40 repeat-like"/>
    <property type="match status" value="1"/>
</dbReference>
<protein>
    <recommendedName>
        <fullName evidence="5">DDB1- and CUL4-associated factor 11</fullName>
    </recommendedName>
</protein>
<sequence length="559" mass="61988">MGATNTHSSMDEGDGQTSQSAGFRTIQRLSQRLRNWQEGYDHGRNATAAATASSMSDAGAGSSGSGSGSGPAANVQIVVRPRDNAIVNVRVWEVEYVDEEVEGSSTRQDSSNKGPNTKELEESEFCLMTKMACGLKPDSNSQYEKPSSVLKLISQREIGTRGGGGFTSHDISNTIHHFLPNKMTVEDQYFHKAFCGTYSTDGDYFLSACQDRMLRLYKTTGKRFRLLRTIAARDVGWSILDTAFSPDGSCCAYSSWSDSIYVVRLFGDSDSHDALMLSPTQSRFCIFSLVFSQDGQEILCGANDGFMYLYDRYSNQRILRIPAHYTDVNTVAYADNTSHILYSGSDDGLCKVWDRRTLSESDPQPVGVLAGHQDGITFIEPRGDGRHFLSNSKDQTIKLWDVRKFSSEDAQEETRQHVASQNWDYRWQKVPHKFREATLASLKGDSSVMTYRGHSVLQTLVRCHFSPTVSTGQRYIYSGCAEGRVFIYDALTGHPVKVLRGHRACVRDVSWHPYKTEIASTSVCMVHAILVTILPDDLKSCVYSTVGLCSGTMVSPRGV</sequence>
<feature type="repeat" description="WD" evidence="1">
    <location>
        <begin position="321"/>
        <end position="354"/>
    </location>
</feature>
<dbReference type="PROSITE" id="PS50082">
    <property type="entry name" value="WD_REPEATS_2"/>
    <property type="match status" value="2"/>
</dbReference>
<name>A0AAV7XBH2_9NEOP</name>
<organism evidence="3 4">
    <name type="scientific">Megalurothrips usitatus</name>
    <name type="common">bean blossom thrips</name>
    <dbReference type="NCBI Taxonomy" id="439358"/>
    <lineage>
        <taxon>Eukaryota</taxon>
        <taxon>Metazoa</taxon>
        <taxon>Ecdysozoa</taxon>
        <taxon>Arthropoda</taxon>
        <taxon>Hexapoda</taxon>
        <taxon>Insecta</taxon>
        <taxon>Pterygota</taxon>
        <taxon>Neoptera</taxon>
        <taxon>Paraneoptera</taxon>
        <taxon>Thysanoptera</taxon>
        <taxon>Terebrantia</taxon>
        <taxon>Thripoidea</taxon>
        <taxon>Thripidae</taxon>
        <taxon>Megalurothrips</taxon>
    </lineage>
</organism>
<dbReference type="GO" id="GO:0080008">
    <property type="term" value="C:Cul4-RING E3 ubiquitin ligase complex"/>
    <property type="evidence" value="ECO:0007669"/>
    <property type="project" value="TreeGrafter"/>
</dbReference>
<reference evidence="3" key="1">
    <citation type="submission" date="2022-12" db="EMBL/GenBank/DDBJ databases">
        <title>Chromosome-level genome assembly of the bean flower thrips Megalurothrips usitatus.</title>
        <authorList>
            <person name="Ma L."/>
            <person name="Liu Q."/>
            <person name="Li H."/>
            <person name="Cai W."/>
        </authorList>
    </citation>
    <scope>NUCLEOTIDE SEQUENCE</scope>
    <source>
        <strain evidence="3">Cailab_2022a</strain>
    </source>
</reference>
<dbReference type="InterPro" id="IPR015943">
    <property type="entry name" value="WD40/YVTN_repeat-like_dom_sf"/>
</dbReference>
<dbReference type="GO" id="GO:0043161">
    <property type="term" value="P:proteasome-mediated ubiquitin-dependent protein catabolic process"/>
    <property type="evidence" value="ECO:0007669"/>
    <property type="project" value="TreeGrafter"/>
</dbReference>
<feature type="region of interest" description="Disordered" evidence="2">
    <location>
        <begin position="48"/>
        <end position="71"/>
    </location>
</feature>
<evidence type="ECO:0000313" key="3">
    <source>
        <dbReference type="EMBL" id="KAJ1523384.1"/>
    </source>
</evidence>
<keyword evidence="1" id="KW-0853">WD repeat</keyword>
<feature type="region of interest" description="Disordered" evidence="2">
    <location>
        <begin position="1"/>
        <end position="22"/>
    </location>
</feature>
<dbReference type="Proteomes" id="UP001075354">
    <property type="component" value="Chromosome 10"/>
</dbReference>
<dbReference type="PROSITE" id="PS50294">
    <property type="entry name" value="WD_REPEATS_REGION"/>
    <property type="match status" value="2"/>
</dbReference>
<feature type="repeat" description="WD" evidence="1">
    <location>
        <begin position="369"/>
        <end position="410"/>
    </location>
</feature>
<dbReference type="PANTHER" id="PTHR19847:SF7">
    <property type="entry name" value="DDB1- AND CUL4-ASSOCIATED FACTOR 11"/>
    <property type="match status" value="1"/>
</dbReference>
<feature type="compositionally biased region" description="Polar residues" evidence="2">
    <location>
        <begin position="103"/>
        <end position="115"/>
    </location>
</feature>
<dbReference type="Pfam" id="PF00400">
    <property type="entry name" value="WD40"/>
    <property type="match status" value="4"/>
</dbReference>
<feature type="region of interest" description="Disordered" evidence="2">
    <location>
        <begin position="99"/>
        <end position="119"/>
    </location>
</feature>
<evidence type="ECO:0000256" key="1">
    <source>
        <dbReference type="PROSITE-ProRule" id="PRU00221"/>
    </source>
</evidence>
<dbReference type="Gene3D" id="2.130.10.10">
    <property type="entry name" value="YVTN repeat-like/Quinoprotein amine dehydrogenase"/>
    <property type="match status" value="3"/>
</dbReference>
<evidence type="ECO:0008006" key="5">
    <source>
        <dbReference type="Google" id="ProtNLM"/>
    </source>
</evidence>
<dbReference type="InterPro" id="IPR051859">
    <property type="entry name" value="DCAF"/>
</dbReference>
<evidence type="ECO:0000256" key="2">
    <source>
        <dbReference type="SAM" id="MobiDB-lite"/>
    </source>
</evidence>
<dbReference type="AlphaFoldDB" id="A0AAV7XBH2"/>
<comment type="caution">
    <text evidence="3">The sequence shown here is derived from an EMBL/GenBank/DDBJ whole genome shotgun (WGS) entry which is preliminary data.</text>
</comment>
<accession>A0AAV7XBH2</accession>
<dbReference type="InterPro" id="IPR036322">
    <property type="entry name" value="WD40_repeat_dom_sf"/>
</dbReference>
<evidence type="ECO:0000313" key="4">
    <source>
        <dbReference type="Proteomes" id="UP001075354"/>
    </source>
</evidence>
<proteinExistence type="predicted"/>
<dbReference type="EMBL" id="JAPTSV010000010">
    <property type="protein sequence ID" value="KAJ1523384.1"/>
    <property type="molecule type" value="Genomic_DNA"/>
</dbReference>
<feature type="compositionally biased region" description="Low complexity" evidence="2">
    <location>
        <begin position="48"/>
        <end position="60"/>
    </location>
</feature>
<dbReference type="SMART" id="SM00320">
    <property type="entry name" value="WD40"/>
    <property type="match status" value="7"/>
</dbReference>
<gene>
    <name evidence="3" type="ORF">ONE63_001250</name>
</gene>